<evidence type="ECO:0000256" key="3">
    <source>
        <dbReference type="ARBA" id="ARBA00022448"/>
    </source>
</evidence>
<evidence type="ECO:0000256" key="4">
    <source>
        <dbReference type="ARBA" id="ARBA00022475"/>
    </source>
</evidence>
<feature type="transmembrane region" description="Helical" evidence="8">
    <location>
        <begin position="620"/>
        <end position="641"/>
    </location>
</feature>
<dbReference type="GO" id="GO:0005886">
    <property type="term" value="C:plasma membrane"/>
    <property type="evidence" value="ECO:0007669"/>
    <property type="project" value="UniProtKB-SubCell"/>
</dbReference>
<feature type="transmembrane region" description="Helical" evidence="8">
    <location>
        <begin position="439"/>
        <end position="460"/>
    </location>
</feature>
<sequence length="687" mass="71618">MNDRVMYGTVGTGCFNQAKRVLHRRSLLGPSCALLLVLILLRLALDLSALSSLSRLQWLDAAGLQLMNLHLPRILSALIAGGALGVSGAVLQALTRNVLAAPDLLGITGGAQLGLILLLLAPGIGALMSPPVLFLFSLAAALVVFILAGGLKASMLRLIVAGTACSMMFGAVVTLLLVIHSQSVVAVGVWSSGIMYQGSLQDLALVALWIVPAMALLVPLKKPLEAIQLGVERARTLGVDLTRTRIAALLVAVAFSSVAVSLAGPVGFIGLLAPNLVRLSGRGRLSALLPLSALWGAALLLLADTLVSVFDGRGQLFSGTLIALLGTPLLLWLVLRTADTGSGSDNRISLIGRPRRIASQVAGLMVVVIVLMISGWLAGSEMLSPAALWKGIQGVAPYDRLLELRVPRTALALLGGALLAVSGVLMQSVIRNPLAGPEIIGLTQGAALFALLVLLLFPAAAGSLRLPAALVGGCTTLFIALWLNRHNRFAAVPMAITGIALSALCAALTQWLVVANSVQAVQALTWLAGGTYGRSWQDLYWLLPWLLAVVPLLLLAGPLRMLDLGDDNALALGINVARIRALSLLLAALLAAAVVAVLGPIGFVGLIAPHIARLLGARSVVSRLMIAAPVGAILLLVADLLGRTLVAPNEIPAGVMTAFLGAPYFLFLLWRHGRQQQPRHLNRSVSS</sequence>
<evidence type="ECO:0000256" key="5">
    <source>
        <dbReference type="ARBA" id="ARBA00022692"/>
    </source>
</evidence>
<dbReference type="EMBL" id="JMQN01000048">
    <property type="protein sequence ID" value="KEA62522.1"/>
    <property type="molecule type" value="Genomic_DNA"/>
</dbReference>
<dbReference type="Gene3D" id="1.10.3470.10">
    <property type="entry name" value="ABC transporter involved in vitamin B12 uptake, BtuC"/>
    <property type="match status" value="2"/>
</dbReference>
<dbReference type="PANTHER" id="PTHR30472:SF37">
    <property type="entry name" value="FE(3+) DICITRATE TRANSPORT SYSTEM PERMEASE PROTEIN FECD-RELATED"/>
    <property type="match status" value="1"/>
</dbReference>
<dbReference type="GO" id="GO:0033214">
    <property type="term" value="P:siderophore-iron import into cell"/>
    <property type="evidence" value="ECO:0007669"/>
    <property type="project" value="TreeGrafter"/>
</dbReference>
<dbReference type="PATRIC" id="fig|1232683.4.peg.3360"/>
<accession>A0A081FVG7</accession>
<keyword evidence="7 8" id="KW-0472">Membrane</keyword>
<dbReference type="OrthoDB" id="9811721at2"/>
<dbReference type="InterPro" id="IPR037294">
    <property type="entry name" value="ABC_BtuC-like"/>
</dbReference>
<evidence type="ECO:0000313" key="10">
    <source>
        <dbReference type="Proteomes" id="UP000028252"/>
    </source>
</evidence>
<evidence type="ECO:0000256" key="7">
    <source>
        <dbReference type="ARBA" id="ARBA00023136"/>
    </source>
</evidence>
<evidence type="ECO:0000256" key="8">
    <source>
        <dbReference type="SAM" id="Phobius"/>
    </source>
</evidence>
<feature type="transmembrane region" description="Helical" evidence="8">
    <location>
        <begin position="100"/>
        <end position="120"/>
    </location>
</feature>
<feature type="transmembrane region" description="Helical" evidence="8">
    <location>
        <begin position="410"/>
        <end position="430"/>
    </location>
</feature>
<feature type="transmembrane region" description="Helical" evidence="8">
    <location>
        <begin position="74"/>
        <end position="94"/>
    </location>
</feature>
<feature type="transmembrane region" description="Helical" evidence="8">
    <location>
        <begin position="539"/>
        <end position="559"/>
    </location>
</feature>
<evidence type="ECO:0000313" key="9">
    <source>
        <dbReference type="EMBL" id="KEA62522.1"/>
    </source>
</evidence>
<dbReference type="PANTHER" id="PTHR30472">
    <property type="entry name" value="FERRIC ENTEROBACTIN TRANSPORT SYSTEM PERMEASE PROTEIN"/>
    <property type="match status" value="1"/>
</dbReference>
<reference evidence="9 10" key="1">
    <citation type="submission" date="2014-04" db="EMBL/GenBank/DDBJ databases">
        <title>Marinobacterium kochiensis sp. nov., isolated from sediment sample collected from Kochi backwaters in Kerala, India.</title>
        <authorList>
            <person name="Singh A."/>
            <person name="Pinnaka A.K."/>
        </authorList>
    </citation>
    <scope>NUCLEOTIDE SEQUENCE [LARGE SCALE GENOMIC DNA]</scope>
    <source>
        <strain evidence="9 10">AK27</strain>
    </source>
</reference>
<gene>
    <name evidence="9" type="ORF">ADIMK_3413</name>
</gene>
<feature type="transmembrane region" description="Helical" evidence="8">
    <location>
        <begin position="285"/>
        <end position="310"/>
    </location>
</feature>
<evidence type="ECO:0000256" key="2">
    <source>
        <dbReference type="ARBA" id="ARBA00007935"/>
    </source>
</evidence>
<dbReference type="InterPro" id="IPR000522">
    <property type="entry name" value="ABC_transptr_permease_BtuC"/>
</dbReference>
<dbReference type="eggNOG" id="COG0609">
    <property type="taxonomic scope" value="Bacteria"/>
</dbReference>
<keyword evidence="4" id="KW-1003">Cell membrane</keyword>
<keyword evidence="10" id="KW-1185">Reference proteome</keyword>
<comment type="similarity">
    <text evidence="2">Belongs to the binding-protein-dependent transport system permease family. FecCD subfamily.</text>
</comment>
<feature type="transmembrane region" description="Helical" evidence="8">
    <location>
        <begin position="132"/>
        <end position="151"/>
    </location>
</feature>
<evidence type="ECO:0000256" key="6">
    <source>
        <dbReference type="ARBA" id="ARBA00022989"/>
    </source>
</evidence>
<dbReference type="AlphaFoldDB" id="A0A081FVG7"/>
<feature type="transmembrane region" description="Helical" evidence="8">
    <location>
        <begin position="466"/>
        <end position="483"/>
    </location>
</feature>
<dbReference type="Proteomes" id="UP000028252">
    <property type="component" value="Unassembled WGS sequence"/>
</dbReference>
<feature type="transmembrane region" description="Helical" evidence="8">
    <location>
        <begin position="653"/>
        <end position="670"/>
    </location>
</feature>
<name>A0A081FVG7_9GAMM</name>
<feature type="transmembrane region" description="Helical" evidence="8">
    <location>
        <begin position="579"/>
        <end position="608"/>
    </location>
</feature>
<feature type="transmembrane region" description="Helical" evidence="8">
    <location>
        <begin position="157"/>
        <end position="179"/>
    </location>
</feature>
<keyword evidence="3" id="KW-0813">Transport</keyword>
<keyword evidence="6 8" id="KW-1133">Transmembrane helix</keyword>
<dbReference type="STRING" id="1232683.ADIMK_3413"/>
<dbReference type="RefSeq" id="WP_051693059.1">
    <property type="nucleotide sequence ID" value="NZ_JMQN01000048.1"/>
</dbReference>
<organism evidence="9 10">
    <name type="scientific">Marinobacterium lacunae</name>
    <dbReference type="NCBI Taxonomy" id="1232683"/>
    <lineage>
        <taxon>Bacteria</taxon>
        <taxon>Pseudomonadati</taxon>
        <taxon>Pseudomonadota</taxon>
        <taxon>Gammaproteobacteria</taxon>
        <taxon>Oceanospirillales</taxon>
        <taxon>Oceanospirillaceae</taxon>
        <taxon>Marinobacterium</taxon>
    </lineage>
</organism>
<proteinExistence type="inferred from homology"/>
<feature type="transmembrane region" description="Helical" evidence="8">
    <location>
        <begin position="27"/>
        <end position="45"/>
    </location>
</feature>
<feature type="transmembrane region" description="Helical" evidence="8">
    <location>
        <begin position="490"/>
        <end position="509"/>
    </location>
</feature>
<feature type="transmembrane region" description="Helical" evidence="8">
    <location>
        <begin position="200"/>
        <end position="220"/>
    </location>
</feature>
<dbReference type="Pfam" id="PF01032">
    <property type="entry name" value="FecCD"/>
    <property type="match status" value="2"/>
</dbReference>
<dbReference type="SUPFAM" id="SSF81345">
    <property type="entry name" value="ABC transporter involved in vitamin B12 uptake, BtuC"/>
    <property type="match status" value="2"/>
</dbReference>
<protein>
    <submittedName>
        <fullName evidence="9">Ferric hydroxamate ABC transporter</fullName>
    </submittedName>
</protein>
<dbReference type="GO" id="GO:0022857">
    <property type="term" value="F:transmembrane transporter activity"/>
    <property type="evidence" value="ECO:0007669"/>
    <property type="project" value="InterPro"/>
</dbReference>
<feature type="transmembrane region" description="Helical" evidence="8">
    <location>
        <begin position="316"/>
        <end position="335"/>
    </location>
</feature>
<dbReference type="CDD" id="cd06550">
    <property type="entry name" value="TM_ABC_iron-siderophores_like"/>
    <property type="match status" value="2"/>
</dbReference>
<evidence type="ECO:0000256" key="1">
    <source>
        <dbReference type="ARBA" id="ARBA00004651"/>
    </source>
</evidence>
<comment type="caution">
    <text evidence="9">The sequence shown here is derived from an EMBL/GenBank/DDBJ whole genome shotgun (WGS) entry which is preliminary data.</text>
</comment>
<keyword evidence="5 8" id="KW-0812">Transmembrane</keyword>
<feature type="transmembrane region" description="Helical" evidence="8">
    <location>
        <begin position="356"/>
        <end position="378"/>
    </location>
</feature>
<feature type="transmembrane region" description="Helical" evidence="8">
    <location>
        <begin position="246"/>
        <end position="273"/>
    </location>
</feature>
<comment type="subcellular location">
    <subcellularLocation>
        <location evidence="1">Cell membrane</location>
        <topology evidence="1">Multi-pass membrane protein</topology>
    </subcellularLocation>
</comment>